<gene>
    <name evidence="2" type="ORF">Q8G36_13735</name>
</gene>
<feature type="domain" description="Phage head morphogenesis" evidence="1">
    <location>
        <begin position="148"/>
        <end position="251"/>
    </location>
</feature>
<evidence type="ECO:0000259" key="1">
    <source>
        <dbReference type="Pfam" id="PF04233"/>
    </source>
</evidence>
<dbReference type="Pfam" id="PF04233">
    <property type="entry name" value="Phage_Mu_F"/>
    <property type="match status" value="1"/>
</dbReference>
<comment type="caution">
    <text evidence="2">The sequence shown here is derived from an EMBL/GenBank/DDBJ whole genome shotgun (WGS) entry which is preliminary data.</text>
</comment>
<dbReference type="NCBIfam" id="TIGR01641">
    <property type="entry name" value="phageSPP1_gp7"/>
    <property type="match status" value="1"/>
</dbReference>
<dbReference type="RefSeq" id="WP_305160523.1">
    <property type="nucleotide sequence ID" value="NZ_JAUUTW010000013.1"/>
</dbReference>
<evidence type="ECO:0000313" key="3">
    <source>
        <dbReference type="Proteomes" id="UP001178275"/>
    </source>
</evidence>
<accession>A0AA90P1Z9</accession>
<dbReference type="AlphaFoldDB" id="A0AA90P1Z9"/>
<dbReference type="Proteomes" id="UP001178275">
    <property type="component" value="Unassembled WGS sequence"/>
</dbReference>
<evidence type="ECO:0000313" key="2">
    <source>
        <dbReference type="EMBL" id="MDP1452123.1"/>
    </source>
</evidence>
<name>A0AA90P1Z9_9BACI</name>
<sequence>MNKYFQLIRQIIELLVSGNINGLFKVFKSSMKKTQTGIDSMLLPYIVNGKLNVPLTKRAKLLRQIDKSVKAEAKIMGNKEIEITTKILNETVFESYYRTGFLLEAGLEKAIKLNPLKENDIKAIVNTPIKEEMFSSRIWKNKEKLVKQVRFSVQQAMMQGTDPRKLSREVQRIFNVTAYESKRLINNEVARVSRQAQDQVYEQSGRVKEVMFDATLDKKTSKYCRDHDGVKYKFGEHPRIPEDTHVQCRSDIIPIIDDWKPRVKKENVKNEDEIKPIVDYSNYDEWMKNKNFK</sequence>
<organism evidence="2 3">
    <name type="scientific">Peribacillus frigoritolerans</name>
    <dbReference type="NCBI Taxonomy" id="450367"/>
    <lineage>
        <taxon>Bacteria</taxon>
        <taxon>Bacillati</taxon>
        <taxon>Bacillota</taxon>
        <taxon>Bacilli</taxon>
        <taxon>Bacillales</taxon>
        <taxon>Bacillaceae</taxon>
        <taxon>Peribacillus</taxon>
    </lineage>
</organism>
<proteinExistence type="predicted"/>
<dbReference type="EMBL" id="JAUUTW010000013">
    <property type="protein sequence ID" value="MDP1452123.1"/>
    <property type="molecule type" value="Genomic_DNA"/>
</dbReference>
<reference evidence="2" key="1">
    <citation type="submission" date="2023-07" db="EMBL/GenBank/DDBJ databases">
        <title>Murine gut Bacillus species.</title>
        <authorList>
            <person name="Gutman E."/>
            <person name="Hashuel R."/>
            <person name="Litvak Y."/>
        </authorList>
    </citation>
    <scope>NUCLEOTIDE SEQUENCE</scope>
    <source>
        <strain evidence="2">RU293</strain>
    </source>
</reference>
<dbReference type="InterPro" id="IPR006528">
    <property type="entry name" value="Phage_head_morphogenesis_dom"/>
</dbReference>
<protein>
    <submittedName>
        <fullName evidence="2">Minor capsid protein</fullName>
    </submittedName>
</protein>